<sequence length="84" mass="9918">MCFLPKFLCLCCRVSITRNIIKIFILFPRRKFRPYFSRKLEGQNVYQLQRDGSAPWNGIRGDKYVAPFLSTKNTPSLFPPKKPY</sequence>
<accession>A0A0V0HM33</accession>
<name>A0A0V0HM33_SOLCH</name>
<protein>
    <submittedName>
        <fullName evidence="1">Putative ovule protein</fullName>
    </submittedName>
</protein>
<dbReference type="AlphaFoldDB" id="A0A0V0HM33"/>
<reference evidence="1" key="1">
    <citation type="submission" date="2015-12" db="EMBL/GenBank/DDBJ databases">
        <title>Gene expression during late stages of embryo sac development: a critical building block for successful pollen-pistil interactions.</title>
        <authorList>
            <person name="Liu Y."/>
            <person name="Joly V."/>
            <person name="Sabar M."/>
            <person name="Matton D.P."/>
        </authorList>
    </citation>
    <scope>NUCLEOTIDE SEQUENCE</scope>
</reference>
<organism evidence="1">
    <name type="scientific">Solanum chacoense</name>
    <name type="common">Chaco potato</name>
    <dbReference type="NCBI Taxonomy" id="4108"/>
    <lineage>
        <taxon>Eukaryota</taxon>
        <taxon>Viridiplantae</taxon>
        <taxon>Streptophyta</taxon>
        <taxon>Embryophyta</taxon>
        <taxon>Tracheophyta</taxon>
        <taxon>Spermatophyta</taxon>
        <taxon>Magnoliopsida</taxon>
        <taxon>eudicotyledons</taxon>
        <taxon>Gunneridae</taxon>
        <taxon>Pentapetalae</taxon>
        <taxon>asterids</taxon>
        <taxon>lamiids</taxon>
        <taxon>Solanales</taxon>
        <taxon>Solanaceae</taxon>
        <taxon>Solanoideae</taxon>
        <taxon>Solaneae</taxon>
        <taxon>Solanum</taxon>
    </lineage>
</organism>
<proteinExistence type="predicted"/>
<dbReference type="EMBL" id="GEDG01017654">
    <property type="protein sequence ID" value="JAP21474.1"/>
    <property type="molecule type" value="Transcribed_RNA"/>
</dbReference>
<evidence type="ECO:0000313" key="1">
    <source>
        <dbReference type="EMBL" id="JAP21474.1"/>
    </source>
</evidence>